<gene>
    <name evidence="2" type="ORF">PIB30_016233</name>
</gene>
<dbReference type="Proteomes" id="UP001341840">
    <property type="component" value="Unassembled WGS sequence"/>
</dbReference>
<comment type="caution">
    <text evidence="2">The sequence shown here is derived from an EMBL/GenBank/DDBJ whole genome shotgun (WGS) entry which is preliminary data.</text>
</comment>
<protein>
    <submittedName>
        <fullName evidence="2">Uncharacterized protein</fullName>
    </submittedName>
</protein>
<feature type="region of interest" description="Disordered" evidence="1">
    <location>
        <begin position="1"/>
        <end position="27"/>
    </location>
</feature>
<accession>A0ABU6X6I6</accession>
<keyword evidence="3" id="KW-1185">Reference proteome</keyword>
<organism evidence="2 3">
    <name type="scientific">Stylosanthes scabra</name>
    <dbReference type="NCBI Taxonomy" id="79078"/>
    <lineage>
        <taxon>Eukaryota</taxon>
        <taxon>Viridiplantae</taxon>
        <taxon>Streptophyta</taxon>
        <taxon>Embryophyta</taxon>
        <taxon>Tracheophyta</taxon>
        <taxon>Spermatophyta</taxon>
        <taxon>Magnoliopsida</taxon>
        <taxon>eudicotyledons</taxon>
        <taxon>Gunneridae</taxon>
        <taxon>Pentapetalae</taxon>
        <taxon>rosids</taxon>
        <taxon>fabids</taxon>
        <taxon>Fabales</taxon>
        <taxon>Fabaceae</taxon>
        <taxon>Papilionoideae</taxon>
        <taxon>50 kb inversion clade</taxon>
        <taxon>dalbergioids sensu lato</taxon>
        <taxon>Dalbergieae</taxon>
        <taxon>Pterocarpus clade</taxon>
        <taxon>Stylosanthes</taxon>
    </lineage>
</organism>
<name>A0ABU6X6I6_9FABA</name>
<evidence type="ECO:0000313" key="2">
    <source>
        <dbReference type="EMBL" id="MED6193139.1"/>
    </source>
</evidence>
<evidence type="ECO:0000256" key="1">
    <source>
        <dbReference type="SAM" id="MobiDB-lite"/>
    </source>
</evidence>
<reference evidence="2 3" key="1">
    <citation type="journal article" date="2023" name="Plants (Basel)">
        <title>Bridging the Gap: Combining Genomics and Transcriptomics Approaches to Understand Stylosanthes scabra, an Orphan Legume from the Brazilian Caatinga.</title>
        <authorList>
            <person name="Ferreira-Neto J.R.C."/>
            <person name="da Silva M.D."/>
            <person name="Binneck E."/>
            <person name="de Melo N.F."/>
            <person name="da Silva R.H."/>
            <person name="de Melo A.L.T.M."/>
            <person name="Pandolfi V."/>
            <person name="Bustamante F.O."/>
            <person name="Brasileiro-Vidal A.C."/>
            <person name="Benko-Iseppon A.M."/>
        </authorList>
    </citation>
    <scope>NUCLEOTIDE SEQUENCE [LARGE SCALE GENOMIC DNA]</scope>
    <source>
        <tissue evidence="2">Leaves</tissue>
    </source>
</reference>
<proteinExistence type="predicted"/>
<feature type="compositionally biased region" description="Polar residues" evidence="1">
    <location>
        <begin position="80"/>
        <end position="93"/>
    </location>
</feature>
<feature type="compositionally biased region" description="Basic and acidic residues" evidence="1">
    <location>
        <begin position="7"/>
        <end position="24"/>
    </location>
</feature>
<dbReference type="EMBL" id="JASCZI010211494">
    <property type="protein sequence ID" value="MED6193139.1"/>
    <property type="molecule type" value="Genomic_DNA"/>
</dbReference>
<sequence length="105" mass="11331">MGVEQTKIGEGEKVNPNKVITKDQEGDDPLSKTAIVKQVCEIGGISFKSREEVAVLETIAGTKTPKKVNGCTPAKKQKQTRITQSVGGRNLSSKLLRLGSKPKLR</sequence>
<evidence type="ECO:0000313" key="3">
    <source>
        <dbReference type="Proteomes" id="UP001341840"/>
    </source>
</evidence>
<feature type="region of interest" description="Disordered" evidence="1">
    <location>
        <begin position="64"/>
        <end position="105"/>
    </location>
</feature>